<name>A0AAJ6NUM2_9CYAN</name>
<gene>
    <name evidence="2" type="ORF">QI031_04710</name>
</gene>
<evidence type="ECO:0000256" key="1">
    <source>
        <dbReference type="SAM" id="Phobius"/>
    </source>
</evidence>
<feature type="transmembrane region" description="Helical" evidence="1">
    <location>
        <begin position="73"/>
        <end position="94"/>
    </location>
</feature>
<evidence type="ECO:0000313" key="2">
    <source>
        <dbReference type="EMBL" id="WGV26811.1"/>
    </source>
</evidence>
<feature type="transmembrane region" description="Helical" evidence="1">
    <location>
        <begin position="48"/>
        <end position="66"/>
    </location>
</feature>
<dbReference type="RefSeq" id="WP_281484055.1">
    <property type="nucleotide sequence ID" value="NZ_CP124543.1"/>
</dbReference>
<feature type="transmembrane region" description="Helical" evidence="1">
    <location>
        <begin position="12"/>
        <end position="28"/>
    </location>
</feature>
<accession>A0AAJ6NUM2</accession>
<keyword evidence="3" id="KW-1185">Reference proteome</keyword>
<keyword evidence="1" id="KW-0472">Membrane</keyword>
<proteinExistence type="predicted"/>
<protein>
    <submittedName>
        <fullName evidence="2">Uncharacterized protein</fullName>
    </submittedName>
</protein>
<dbReference type="KEGG" id="hbq:QI031_04710"/>
<keyword evidence="1" id="KW-0812">Transmembrane</keyword>
<dbReference type="EMBL" id="CP124543">
    <property type="protein sequence ID" value="WGV26811.1"/>
    <property type="molecule type" value="Genomic_DNA"/>
</dbReference>
<keyword evidence="1" id="KW-1133">Transmembrane helix</keyword>
<dbReference type="AlphaFoldDB" id="A0AAJ6NUM2"/>
<feature type="transmembrane region" description="Helical" evidence="1">
    <location>
        <begin position="106"/>
        <end position="124"/>
    </location>
</feature>
<sequence>MMTLAAKGQGLLKLLLIINIISTGLHFTDNYFFIEQYPQPKWITAPSIYQLWFILTVIGIMGYWLYKYQKFWLAYGCLFIYSLTGLASPGHYFYGNLSQFSTKMHLLIWTDGIAGLAVLGFFFGHY</sequence>
<organism evidence="2 3">
    <name type="scientific">Halotia branconii CENA392</name>
    <dbReference type="NCBI Taxonomy" id="1539056"/>
    <lineage>
        <taxon>Bacteria</taxon>
        <taxon>Bacillati</taxon>
        <taxon>Cyanobacteriota</taxon>
        <taxon>Cyanophyceae</taxon>
        <taxon>Nostocales</taxon>
        <taxon>Nodulariaceae</taxon>
        <taxon>Halotia</taxon>
    </lineage>
</organism>
<evidence type="ECO:0000313" key="3">
    <source>
        <dbReference type="Proteomes" id="UP001223520"/>
    </source>
</evidence>
<reference evidence="2 3" key="1">
    <citation type="journal article" date="2023" name="Limnol Oceanogr Lett">
        <title>Environmental adaptations by the intertidal Antarctic cyanobacterium Halotia branconii CENA392 as revealed using long-read genome sequencing.</title>
        <authorList>
            <person name="Dextro R.B."/>
            <person name="Delbaje E."/>
            <person name="Freitas P.N.N."/>
            <person name="Geraldes V."/>
            <person name="Pinto E."/>
            <person name="Long P.F."/>
            <person name="Fiore M.F."/>
        </authorList>
    </citation>
    <scope>NUCLEOTIDE SEQUENCE [LARGE SCALE GENOMIC DNA]</scope>
    <source>
        <strain evidence="2 3">CENA392</strain>
    </source>
</reference>
<dbReference type="Proteomes" id="UP001223520">
    <property type="component" value="Chromosome"/>
</dbReference>